<dbReference type="GO" id="GO:0000287">
    <property type="term" value="F:magnesium ion binding"/>
    <property type="evidence" value="ECO:0007669"/>
    <property type="project" value="InterPro"/>
</dbReference>
<dbReference type="SUPFAM" id="SSF103084">
    <property type="entry name" value="Holliday junction resolvase RusA"/>
    <property type="match status" value="1"/>
</dbReference>
<reference evidence="1 2" key="1">
    <citation type="submission" date="2019-08" db="EMBL/GenBank/DDBJ databases">
        <title>In-depth cultivation of the pig gut microbiome towards novel bacterial diversity and tailored functional studies.</title>
        <authorList>
            <person name="Wylensek D."/>
            <person name="Hitch T.C.A."/>
            <person name="Clavel T."/>
        </authorList>
    </citation>
    <scope>NUCLEOTIDE SEQUENCE [LARGE SCALE GENOMIC DNA]</scope>
    <source>
        <strain evidence="1 2">WCA-389-WT-5B</strain>
    </source>
</reference>
<accession>A0A6N7W1M2</accession>
<dbReference type="InterPro" id="IPR036614">
    <property type="entry name" value="RusA-like_sf"/>
</dbReference>
<gene>
    <name evidence="1" type="ORF">FX155_07020</name>
</gene>
<dbReference type="EMBL" id="VULN01000009">
    <property type="protein sequence ID" value="MSS82342.1"/>
    <property type="molecule type" value="Genomic_DNA"/>
</dbReference>
<sequence>MAEREGDVYVFIIKGRPITKKNSSRWAGRGKLLPSASYKAYAQAALWQLKQQMRAQGLDPSGREPIPYAMAVTCHYWMPNRQSWPDLVGLLQATSDILQEAGIIQDDGLIVDYGNSHIEGISKENPKVDITIRTIPPGDPVYKINPKLKGVKE</sequence>
<dbReference type="GO" id="GO:0006281">
    <property type="term" value="P:DNA repair"/>
    <property type="evidence" value="ECO:0007669"/>
    <property type="project" value="InterPro"/>
</dbReference>
<dbReference type="OrthoDB" id="1625446at2"/>
<evidence type="ECO:0000313" key="1">
    <source>
        <dbReference type="EMBL" id="MSS82342.1"/>
    </source>
</evidence>
<dbReference type="AlphaFoldDB" id="A0A6N7W1M2"/>
<evidence type="ECO:0000313" key="2">
    <source>
        <dbReference type="Proteomes" id="UP000441455"/>
    </source>
</evidence>
<name>A0A6N7W1M2_ACIFE</name>
<comment type="caution">
    <text evidence="1">The sequence shown here is derived from an EMBL/GenBank/DDBJ whole genome shotgun (WGS) entry which is preliminary data.</text>
</comment>
<protein>
    <submittedName>
        <fullName evidence="1">RusA family crossover junction endodeoxyribonuclease</fullName>
    </submittedName>
</protein>
<dbReference type="Proteomes" id="UP000441455">
    <property type="component" value="Unassembled WGS sequence"/>
</dbReference>
<dbReference type="Pfam" id="PF05866">
    <property type="entry name" value="RusA"/>
    <property type="match status" value="1"/>
</dbReference>
<dbReference type="Gene3D" id="3.30.1330.70">
    <property type="entry name" value="Holliday junction resolvase RusA"/>
    <property type="match status" value="1"/>
</dbReference>
<dbReference type="InterPro" id="IPR008822">
    <property type="entry name" value="Endonuclease_RusA-like"/>
</dbReference>
<organism evidence="1 2">
    <name type="scientific">Acidaminococcus fermentans</name>
    <dbReference type="NCBI Taxonomy" id="905"/>
    <lineage>
        <taxon>Bacteria</taxon>
        <taxon>Bacillati</taxon>
        <taxon>Bacillota</taxon>
        <taxon>Negativicutes</taxon>
        <taxon>Acidaminococcales</taxon>
        <taxon>Acidaminococcaceae</taxon>
        <taxon>Acidaminococcus</taxon>
    </lineage>
</organism>
<proteinExistence type="predicted"/>
<dbReference type="GO" id="GO:0006310">
    <property type="term" value="P:DNA recombination"/>
    <property type="evidence" value="ECO:0007669"/>
    <property type="project" value="InterPro"/>
</dbReference>